<evidence type="ECO:0000313" key="3">
    <source>
        <dbReference type="Proteomes" id="UP000325440"/>
    </source>
</evidence>
<reference evidence="2 3" key="1">
    <citation type="submission" date="2019-08" db="EMBL/GenBank/DDBJ databases">
        <authorList>
            <person name="Alioto T."/>
            <person name="Alioto T."/>
            <person name="Gomez Garrido J."/>
        </authorList>
    </citation>
    <scope>NUCLEOTIDE SEQUENCE [LARGE SCALE GENOMIC DNA]</scope>
</reference>
<keyword evidence="3" id="KW-1185">Reference proteome</keyword>
<feature type="compositionally biased region" description="Basic and acidic residues" evidence="1">
    <location>
        <begin position="1"/>
        <end position="12"/>
    </location>
</feature>
<feature type="region of interest" description="Disordered" evidence="1">
    <location>
        <begin position="1"/>
        <end position="146"/>
    </location>
</feature>
<accession>A0A5E4MLX5</accession>
<dbReference type="AlphaFoldDB" id="A0A5E4MLX5"/>
<feature type="compositionally biased region" description="Basic residues" evidence="1">
    <location>
        <begin position="137"/>
        <end position="146"/>
    </location>
</feature>
<proteinExistence type="predicted"/>
<dbReference type="Proteomes" id="UP000325440">
    <property type="component" value="Unassembled WGS sequence"/>
</dbReference>
<feature type="compositionally biased region" description="Basic residues" evidence="1">
    <location>
        <begin position="119"/>
        <end position="128"/>
    </location>
</feature>
<gene>
    <name evidence="2" type="ORF">CINCED_3A005700</name>
</gene>
<sequence length="146" mass="16505">MSTLKDTEETARSDLQGTSGINNKRKYCPICDDNSEDEEIDVDDSLASRERDTDGVVNNSGDQDKRQKHQKMTITAQRRQNDCDTTADTTRNVDGPPLSDDDSDVLEIFLEDPIPIAKTRNKKTKPKQAKQQNSYQKKTKKRSSVI</sequence>
<evidence type="ECO:0000256" key="1">
    <source>
        <dbReference type="SAM" id="MobiDB-lite"/>
    </source>
</evidence>
<evidence type="ECO:0000313" key="2">
    <source>
        <dbReference type="EMBL" id="VVC31356.1"/>
    </source>
</evidence>
<protein>
    <submittedName>
        <fullName evidence="2">Uncharacterized protein</fullName>
    </submittedName>
</protein>
<feature type="compositionally biased region" description="Polar residues" evidence="1">
    <location>
        <begin position="13"/>
        <end position="22"/>
    </location>
</feature>
<name>A0A5E4MLX5_9HEMI</name>
<dbReference type="EMBL" id="CABPRJ010000949">
    <property type="protein sequence ID" value="VVC31356.1"/>
    <property type="molecule type" value="Genomic_DNA"/>
</dbReference>
<feature type="compositionally biased region" description="Acidic residues" evidence="1">
    <location>
        <begin position="33"/>
        <end position="44"/>
    </location>
</feature>
<feature type="compositionally biased region" description="Polar residues" evidence="1">
    <location>
        <begin position="72"/>
        <end position="92"/>
    </location>
</feature>
<organism evidence="2 3">
    <name type="scientific">Cinara cedri</name>
    <dbReference type="NCBI Taxonomy" id="506608"/>
    <lineage>
        <taxon>Eukaryota</taxon>
        <taxon>Metazoa</taxon>
        <taxon>Ecdysozoa</taxon>
        <taxon>Arthropoda</taxon>
        <taxon>Hexapoda</taxon>
        <taxon>Insecta</taxon>
        <taxon>Pterygota</taxon>
        <taxon>Neoptera</taxon>
        <taxon>Paraneoptera</taxon>
        <taxon>Hemiptera</taxon>
        <taxon>Sternorrhyncha</taxon>
        <taxon>Aphidomorpha</taxon>
        <taxon>Aphidoidea</taxon>
        <taxon>Aphididae</taxon>
        <taxon>Lachninae</taxon>
        <taxon>Cinara</taxon>
    </lineage>
</organism>